<gene>
    <name evidence="3" type="ORF">DASB73_010810</name>
</gene>
<proteinExistence type="predicted"/>
<reference evidence="3 4" key="1">
    <citation type="journal article" date="2023" name="Elife">
        <title>Identification of key yeast species and microbe-microbe interactions impacting larval growth of Drosophila in the wild.</title>
        <authorList>
            <person name="Mure A."/>
            <person name="Sugiura Y."/>
            <person name="Maeda R."/>
            <person name="Honda K."/>
            <person name="Sakurai N."/>
            <person name="Takahashi Y."/>
            <person name="Watada M."/>
            <person name="Katoh T."/>
            <person name="Gotoh A."/>
            <person name="Gotoh Y."/>
            <person name="Taniguchi I."/>
            <person name="Nakamura K."/>
            <person name="Hayashi T."/>
            <person name="Katayama T."/>
            <person name="Uemura T."/>
            <person name="Hattori Y."/>
        </authorList>
    </citation>
    <scope>NUCLEOTIDE SEQUENCE [LARGE SCALE GENOMIC DNA]</scope>
    <source>
        <strain evidence="3 4">SB-73</strain>
    </source>
</reference>
<dbReference type="InterPro" id="IPR053020">
    <property type="entry name" value="Smr_domain_protein"/>
</dbReference>
<evidence type="ECO:0000313" key="4">
    <source>
        <dbReference type="Proteomes" id="UP001362899"/>
    </source>
</evidence>
<accession>A0AAV5RG72</accession>
<dbReference type="EMBL" id="BTGC01000003">
    <property type="protein sequence ID" value="GMM50123.1"/>
    <property type="molecule type" value="Genomic_DNA"/>
</dbReference>
<dbReference type="PANTHER" id="PTHR47417:SF1">
    <property type="entry name" value="SMR DOMAIN-CONTAINING PROTEIN YPL199C"/>
    <property type="match status" value="1"/>
</dbReference>
<dbReference type="Pfam" id="PF08590">
    <property type="entry name" value="DUF1771"/>
    <property type="match status" value="1"/>
</dbReference>
<dbReference type="SMART" id="SM01162">
    <property type="entry name" value="DUF1771"/>
    <property type="match status" value="1"/>
</dbReference>
<dbReference type="Gene3D" id="3.30.1370.110">
    <property type="match status" value="1"/>
</dbReference>
<dbReference type="PROSITE" id="PS50828">
    <property type="entry name" value="SMR"/>
    <property type="match status" value="1"/>
</dbReference>
<organism evidence="3 4">
    <name type="scientific">Starmerella bacillaris</name>
    <name type="common">Yeast</name>
    <name type="synonym">Candida zemplinina</name>
    <dbReference type="NCBI Taxonomy" id="1247836"/>
    <lineage>
        <taxon>Eukaryota</taxon>
        <taxon>Fungi</taxon>
        <taxon>Dikarya</taxon>
        <taxon>Ascomycota</taxon>
        <taxon>Saccharomycotina</taxon>
        <taxon>Dipodascomycetes</taxon>
        <taxon>Dipodascales</taxon>
        <taxon>Trichomonascaceae</taxon>
        <taxon>Starmerella</taxon>
    </lineage>
</organism>
<sequence length="198" mass="21984">MESQLREQAIQIRNESKEKGQQATQAYNEDRKDQAHQLSVASKDLKAQADALDRQAAMQIFNEHNPTSNPNEIDLHGLYVHEATDFLANVRWPEARIIVGKGNHSKDGVAVVKPAVLQFCQEHNLRAEVDPQNSGVIIVYGMDRLPPIQGISRPPAQRPQQPPPQGYTPQQYGGNAQSPYVGQPAKQEESCCTCCCVM</sequence>
<feature type="region of interest" description="Disordered" evidence="1">
    <location>
        <begin position="1"/>
        <end position="35"/>
    </location>
</feature>
<evidence type="ECO:0000313" key="3">
    <source>
        <dbReference type="EMBL" id="GMM50123.1"/>
    </source>
</evidence>
<feature type="compositionally biased region" description="Pro residues" evidence="1">
    <location>
        <begin position="156"/>
        <end position="166"/>
    </location>
</feature>
<dbReference type="InterPro" id="IPR013899">
    <property type="entry name" value="DUF1771"/>
</dbReference>
<comment type="caution">
    <text evidence="3">The sequence shown here is derived from an EMBL/GenBank/DDBJ whole genome shotgun (WGS) entry which is preliminary data.</text>
</comment>
<dbReference type="SUPFAM" id="SSF160443">
    <property type="entry name" value="SMR domain-like"/>
    <property type="match status" value="1"/>
</dbReference>
<feature type="domain" description="Smr" evidence="2">
    <location>
        <begin position="73"/>
        <end position="142"/>
    </location>
</feature>
<name>A0AAV5RG72_STABA</name>
<dbReference type="Proteomes" id="UP001362899">
    <property type="component" value="Unassembled WGS sequence"/>
</dbReference>
<feature type="region of interest" description="Disordered" evidence="1">
    <location>
        <begin position="148"/>
        <end position="189"/>
    </location>
</feature>
<dbReference type="AlphaFoldDB" id="A0AAV5RG72"/>
<dbReference type="SMART" id="SM00463">
    <property type="entry name" value="SMR"/>
    <property type="match status" value="1"/>
</dbReference>
<dbReference type="PANTHER" id="PTHR47417">
    <property type="entry name" value="SMR DOMAIN-CONTAINING PROTEIN YPL199C"/>
    <property type="match status" value="1"/>
</dbReference>
<keyword evidence="4" id="KW-1185">Reference proteome</keyword>
<evidence type="ECO:0000256" key="1">
    <source>
        <dbReference type="SAM" id="MobiDB-lite"/>
    </source>
</evidence>
<dbReference type="InterPro" id="IPR002625">
    <property type="entry name" value="Smr_dom"/>
</dbReference>
<dbReference type="InterPro" id="IPR036063">
    <property type="entry name" value="Smr_dom_sf"/>
</dbReference>
<protein>
    <recommendedName>
        <fullName evidence="2">Smr domain-containing protein</fullName>
    </recommendedName>
</protein>
<evidence type="ECO:0000259" key="2">
    <source>
        <dbReference type="PROSITE" id="PS50828"/>
    </source>
</evidence>